<dbReference type="PANTHER" id="PTHR22916">
    <property type="entry name" value="GLYCOSYLTRANSFERASE"/>
    <property type="match status" value="1"/>
</dbReference>
<dbReference type="EMBL" id="CP024847">
    <property type="protein sequence ID" value="AUR51581.1"/>
    <property type="molecule type" value="Genomic_DNA"/>
</dbReference>
<proteinExistence type="predicted"/>
<organism evidence="3 4">
    <name type="scientific">Aquella oligotrophica</name>
    <dbReference type="NCBI Taxonomy" id="2067065"/>
    <lineage>
        <taxon>Bacteria</taxon>
        <taxon>Pseudomonadati</taxon>
        <taxon>Pseudomonadota</taxon>
        <taxon>Betaproteobacteria</taxon>
        <taxon>Neisseriales</taxon>
        <taxon>Neisseriaceae</taxon>
        <taxon>Aquella</taxon>
    </lineage>
</organism>
<dbReference type="KEGG" id="nba:CUN60_04515"/>
<evidence type="ECO:0000313" key="4">
    <source>
        <dbReference type="Proteomes" id="UP000236655"/>
    </source>
</evidence>
<reference evidence="4" key="1">
    <citation type="submission" date="2017-11" db="EMBL/GenBank/DDBJ databases">
        <authorList>
            <person name="Chan K.G."/>
            <person name="Lee L.S."/>
        </authorList>
    </citation>
    <scope>NUCLEOTIDE SEQUENCE [LARGE SCALE GENOMIC DNA]</scope>
    <source>
        <strain evidence="4">DSM 100970</strain>
    </source>
</reference>
<evidence type="ECO:0000256" key="1">
    <source>
        <dbReference type="SAM" id="Phobius"/>
    </source>
</evidence>
<name>A0A2I7N577_9NEIS</name>
<dbReference type="PANTHER" id="PTHR22916:SF3">
    <property type="entry name" value="UDP-GLCNAC:BETAGAL BETA-1,3-N-ACETYLGLUCOSAMINYLTRANSFERASE-LIKE PROTEIN 1"/>
    <property type="match status" value="1"/>
</dbReference>
<dbReference type="GO" id="GO:0016758">
    <property type="term" value="F:hexosyltransferase activity"/>
    <property type="evidence" value="ECO:0007669"/>
    <property type="project" value="UniProtKB-ARBA"/>
</dbReference>
<accession>A0A2I7N577</accession>
<keyword evidence="1" id="KW-0472">Membrane</keyword>
<dbReference type="InterPro" id="IPR029044">
    <property type="entry name" value="Nucleotide-diphossugar_trans"/>
</dbReference>
<evidence type="ECO:0000259" key="2">
    <source>
        <dbReference type="Pfam" id="PF00535"/>
    </source>
</evidence>
<keyword evidence="1" id="KW-1133">Transmembrane helix</keyword>
<dbReference type="AlphaFoldDB" id="A0A2I7N577"/>
<keyword evidence="1" id="KW-0812">Transmembrane</keyword>
<dbReference type="RefSeq" id="WP_102950880.1">
    <property type="nucleotide sequence ID" value="NZ_CP024847.1"/>
</dbReference>
<dbReference type="OrthoDB" id="8553932at2"/>
<keyword evidence="4" id="KW-1185">Reference proteome</keyword>
<dbReference type="Gene3D" id="3.90.550.10">
    <property type="entry name" value="Spore Coat Polysaccharide Biosynthesis Protein SpsA, Chain A"/>
    <property type="match status" value="1"/>
</dbReference>
<dbReference type="InterPro" id="IPR001173">
    <property type="entry name" value="Glyco_trans_2-like"/>
</dbReference>
<evidence type="ECO:0000313" key="3">
    <source>
        <dbReference type="EMBL" id="AUR51581.1"/>
    </source>
</evidence>
<feature type="transmembrane region" description="Helical" evidence="1">
    <location>
        <begin position="274"/>
        <end position="293"/>
    </location>
</feature>
<dbReference type="Pfam" id="PF00535">
    <property type="entry name" value="Glycos_transf_2"/>
    <property type="match status" value="1"/>
</dbReference>
<sequence length="325" mass="37537">MDVGVFGLKKDNLSLKLMNLVSVIMPVYNSRKYLARAIESILHQTHTNLELIIIDDCSSDDSLEIAESYQIRDNRVRIIANSKNKKQAYCRNIGIELSSGDYIAFLDSDDIACENRIQLQLGYLENNPDCVGCGSYGEYIDKDGNLSGRYIIPPVNYPLIKAEAFFGDNPFIQSSMMLRKDILNKYNLRYDESYGGIAEDYQFWLQILKNDLKLLNINKPLVYYRFGDNLQATVMNSHKFRPVVEAMVIENIELICHKKYIGKLYRQSLLRDDFLRKVVAILLYPLAAIMIIYSNNKSKILDKDALKKTLYMHSPRINLLRFVLR</sequence>
<dbReference type="Proteomes" id="UP000236655">
    <property type="component" value="Chromosome"/>
</dbReference>
<protein>
    <recommendedName>
        <fullName evidence="2">Glycosyltransferase 2-like domain-containing protein</fullName>
    </recommendedName>
</protein>
<dbReference type="SUPFAM" id="SSF53448">
    <property type="entry name" value="Nucleotide-diphospho-sugar transferases"/>
    <property type="match status" value="1"/>
</dbReference>
<feature type="domain" description="Glycosyltransferase 2-like" evidence="2">
    <location>
        <begin position="22"/>
        <end position="185"/>
    </location>
</feature>
<gene>
    <name evidence="3" type="ORF">CUN60_04515</name>
</gene>